<keyword evidence="1" id="KW-0472">Membrane</keyword>
<accession>A0A4Y4DNX9</accession>
<comment type="function">
    <text evidence="1">Involved in the import of queuosine (Q) precursors, required for Q precursor salvage.</text>
</comment>
<dbReference type="RefSeq" id="WP_141364220.1">
    <property type="nucleotide sequence ID" value="NZ_BAAAJL010000011.1"/>
</dbReference>
<evidence type="ECO:0000313" key="2">
    <source>
        <dbReference type="EMBL" id="GED06303.1"/>
    </source>
</evidence>
<dbReference type="GO" id="GO:0005886">
    <property type="term" value="C:plasma membrane"/>
    <property type="evidence" value="ECO:0007669"/>
    <property type="project" value="UniProtKB-SubCell"/>
</dbReference>
<name>A0A4Y4DNX9_GLUUR</name>
<feature type="transmembrane region" description="Helical" evidence="1">
    <location>
        <begin position="85"/>
        <end position="103"/>
    </location>
</feature>
<feature type="transmembrane region" description="Helical" evidence="1">
    <location>
        <begin position="59"/>
        <end position="78"/>
    </location>
</feature>
<dbReference type="NCBIfam" id="TIGR00697">
    <property type="entry name" value="queuosine precursor transporter"/>
    <property type="match status" value="1"/>
</dbReference>
<gene>
    <name evidence="2" type="ORF">AUR04nite_18350</name>
</gene>
<dbReference type="OrthoDB" id="9805479at2"/>
<proteinExistence type="inferred from homology"/>
<keyword evidence="3" id="KW-1185">Reference proteome</keyword>
<feature type="transmembrane region" description="Helical" evidence="1">
    <location>
        <begin position="168"/>
        <end position="187"/>
    </location>
</feature>
<dbReference type="EMBL" id="BJNY01000009">
    <property type="protein sequence ID" value="GED06303.1"/>
    <property type="molecule type" value="Genomic_DNA"/>
</dbReference>
<comment type="subcellular location">
    <subcellularLocation>
        <location evidence="1">Cell membrane</location>
        <topology evidence="1">Multi-pass membrane protein</topology>
    </subcellularLocation>
</comment>
<dbReference type="InterPro" id="IPR003744">
    <property type="entry name" value="YhhQ"/>
</dbReference>
<feature type="transmembrane region" description="Helical" evidence="1">
    <location>
        <begin position="193"/>
        <end position="219"/>
    </location>
</feature>
<keyword evidence="1" id="KW-1003">Cell membrane</keyword>
<dbReference type="Proteomes" id="UP000316612">
    <property type="component" value="Unassembled WGS sequence"/>
</dbReference>
<dbReference type="PANTHER" id="PTHR34300:SF2">
    <property type="entry name" value="QUEUOSINE PRECURSOR TRANSPORTER-RELATED"/>
    <property type="match status" value="1"/>
</dbReference>
<keyword evidence="1" id="KW-0813">Transport</keyword>
<protein>
    <recommendedName>
        <fullName evidence="1">Probable queuosine precursor transporter</fullName>
        <shortName evidence="1">Q precursor transporter</shortName>
    </recommendedName>
</protein>
<dbReference type="GO" id="GO:0022857">
    <property type="term" value="F:transmembrane transporter activity"/>
    <property type="evidence" value="ECO:0007669"/>
    <property type="project" value="UniProtKB-UniRule"/>
</dbReference>
<organism evidence="2 3">
    <name type="scientific">Glutamicibacter uratoxydans</name>
    <name type="common">Arthrobacter uratoxydans</name>
    <dbReference type="NCBI Taxonomy" id="43667"/>
    <lineage>
        <taxon>Bacteria</taxon>
        <taxon>Bacillati</taxon>
        <taxon>Actinomycetota</taxon>
        <taxon>Actinomycetes</taxon>
        <taxon>Micrococcales</taxon>
        <taxon>Micrococcaceae</taxon>
        <taxon>Glutamicibacter</taxon>
    </lineage>
</organism>
<dbReference type="HAMAP" id="MF_02088">
    <property type="entry name" value="Q_prec_transport"/>
    <property type="match status" value="1"/>
</dbReference>
<dbReference type="PANTHER" id="PTHR34300">
    <property type="entry name" value="QUEUOSINE PRECURSOR TRANSPORTER-RELATED"/>
    <property type="match status" value="1"/>
</dbReference>
<feature type="transmembrane region" description="Helical" evidence="1">
    <location>
        <begin position="123"/>
        <end position="147"/>
    </location>
</feature>
<keyword evidence="1" id="KW-0812">Transmembrane</keyword>
<dbReference type="Pfam" id="PF02592">
    <property type="entry name" value="Vut_1"/>
    <property type="match status" value="1"/>
</dbReference>
<dbReference type="AlphaFoldDB" id="A0A4Y4DNX9"/>
<reference evidence="2 3" key="1">
    <citation type="submission" date="2019-06" db="EMBL/GenBank/DDBJ databases">
        <title>Whole genome shotgun sequence of Glutamicibacter uratoxydans NBRC 15515.</title>
        <authorList>
            <person name="Hosoyama A."/>
            <person name="Uohara A."/>
            <person name="Ohji S."/>
            <person name="Ichikawa N."/>
        </authorList>
    </citation>
    <scope>NUCLEOTIDE SEQUENCE [LARGE SCALE GENOMIC DNA]</scope>
    <source>
        <strain evidence="2 3">NBRC 15515</strain>
    </source>
</reference>
<keyword evidence="1" id="KW-1133">Transmembrane helix</keyword>
<sequence>MGDLNAKTAASRVNKAVFASAGSPYFSTVLALMSAVVILSNIGASKGVTLGPLITDGGFFLFPLAYILGDVISEVYGLKAARRSIITTFALAFFAVASFWVMIQLPAADFYDGQEALERTLGPIWQIVIASAAGFLVGQLANSWVLVKLKERTGERGLIARLIGSSGVGEFLDTLIFCAIAAPVIGITDSGNFINYVLVGFVYKTAVEILFVPVTSLVIRWFKKHEPDYAQNLVPAN</sequence>
<feature type="transmembrane region" description="Helical" evidence="1">
    <location>
        <begin position="16"/>
        <end position="39"/>
    </location>
</feature>
<comment type="caution">
    <text evidence="2">The sequence shown here is derived from an EMBL/GenBank/DDBJ whole genome shotgun (WGS) entry which is preliminary data.</text>
</comment>
<evidence type="ECO:0000313" key="3">
    <source>
        <dbReference type="Proteomes" id="UP000316612"/>
    </source>
</evidence>
<evidence type="ECO:0000256" key="1">
    <source>
        <dbReference type="HAMAP-Rule" id="MF_02088"/>
    </source>
</evidence>
<comment type="similarity">
    <text evidence="1">Belongs to the vitamin uptake transporter (VUT/ECF) (TC 2.A.88) family. Q precursor transporter subfamily.</text>
</comment>